<evidence type="ECO:0000256" key="5">
    <source>
        <dbReference type="ARBA" id="ARBA00022723"/>
    </source>
</evidence>
<comment type="pathway">
    <text evidence="2">Secondary metabolite biosynthesis.</text>
</comment>
<proteinExistence type="inferred from homology"/>
<sequence>MVDNIALFFTVAFTASSLTFIQFYWLKVFSRKLRHPPSPKSLPVLGNALSIPPGLDHLTYLEFGKQLNSDIVYMNMMGQSLVVLNTAQAASDLLDKRSAIYSDRVCAPMVKNPTLLDWSGFAGMLPYSDLWRRQRRRVNNWLNIRAVRQFDHLQQDVVRSMLGRIHDISGSTELFEKVKHQFFFAMASATFRLAYGYHIQSDQDPFFLDAVQASDNLFAATMMGNFLVNAFPALSYIPQWLPGAGWKRIAKKWREHKNRAVDTPYEWTKNQVASGNFEPSVLSALLQDEKIDQGLSQEERDKELKELAYVLFLGGTGTSATALVNFVAAMVLNPEVQAKAQAELDSVLGYASRLPTMSDETQLPYIRNLILEVHRWQPVGPTGGPPHACYQDDVYQGYNIQKGTIVMGNLWAMTRDETVYQDPEHFNPDRFLDSNIPPVPTYGWGRRKCPGMHFAEASLFLAISSLLTNFNFLRKKDKEGKEIIPTIEGSCNSLAVPIKPFEFELRLRSKDHNQLILDNVTAKSTNVPVSK</sequence>
<dbReference type="OrthoDB" id="439792at2759"/>
<comment type="caution">
    <text evidence="11">The sequence shown here is derived from an EMBL/GenBank/DDBJ whole genome shotgun (WGS) entry which is preliminary data.</text>
</comment>
<evidence type="ECO:0000313" key="11">
    <source>
        <dbReference type="EMBL" id="CAE6332841.1"/>
    </source>
</evidence>
<dbReference type="CDD" id="cd11065">
    <property type="entry name" value="CYP64-like"/>
    <property type="match status" value="1"/>
</dbReference>
<dbReference type="GO" id="GO:0020037">
    <property type="term" value="F:heme binding"/>
    <property type="evidence" value="ECO:0007669"/>
    <property type="project" value="InterPro"/>
</dbReference>
<name>A0A8H2ZT87_9AGAM</name>
<evidence type="ECO:0000256" key="8">
    <source>
        <dbReference type="ARBA" id="ARBA00023033"/>
    </source>
</evidence>
<keyword evidence="6" id="KW-0560">Oxidoreductase</keyword>
<dbReference type="InterPro" id="IPR036396">
    <property type="entry name" value="Cyt_P450_sf"/>
</dbReference>
<feature type="binding site" description="axial binding residue" evidence="9">
    <location>
        <position position="449"/>
    </location>
    <ligand>
        <name>heme</name>
        <dbReference type="ChEBI" id="CHEBI:30413"/>
    </ligand>
    <ligandPart>
        <name>Fe</name>
        <dbReference type="ChEBI" id="CHEBI:18248"/>
    </ligandPart>
</feature>
<dbReference type="InterPro" id="IPR001128">
    <property type="entry name" value="Cyt_P450"/>
</dbReference>
<dbReference type="GO" id="GO:0005506">
    <property type="term" value="F:iron ion binding"/>
    <property type="evidence" value="ECO:0007669"/>
    <property type="project" value="InterPro"/>
</dbReference>
<organism evidence="11 12">
    <name type="scientific">Rhizoctonia solani</name>
    <dbReference type="NCBI Taxonomy" id="456999"/>
    <lineage>
        <taxon>Eukaryota</taxon>
        <taxon>Fungi</taxon>
        <taxon>Dikarya</taxon>
        <taxon>Basidiomycota</taxon>
        <taxon>Agaricomycotina</taxon>
        <taxon>Agaricomycetes</taxon>
        <taxon>Cantharellales</taxon>
        <taxon>Ceratobasidiaceae</taxon>
        <taxon>Rhizoctonia</taxon>
    </lineage>
</organism>
<dbReference type="InterPro" id="IPR050364">
    <property type="entry name" value="Cytochrome_P450_fung"/>
</dbReference>
<dbReference type="InterPro" id="IPR002401">
    <property type="entry name" value="Cyt_P450_E_grp-I"/>
</dbReference>
<evidence type="ECO:0000256" key="1">
    <source>
        <dbReference type="ARBA" id="ARBA00001971"/>
    </source>
</evidence>
<evidence type="ECO:0000313" key="12">
    <source>
        <dbReference type="Proteomes" id="UP000663840"/>
    </source>
</evidence>
<keyword evidence="10" id="KW-0812">Transmembrane</keyword>
<dbReference type="AlphaFoldDB" id="A0A8H2ZT87"/>
<evidence type="ECO:0000256" key="4">
    <source>
        <dbReference type="ARBA" id="ARBA00022617"/>
    </source>
</evidence>
<keyword evidence="7 9" id="KW-0408">Iron</keyword>
<dbReference type="PANTHER" id="PTHR46300:SF7">
    <property type="entry name" value="P450, PUTATIVE (EUROFUNG)-RELATED"/>
    <property type="match status" value="1"/>
</dbReference>
<dbReference type="Pfam" id="PF00067">
    <property type="entry name" value="p450"/>
    <property type="match status" value="1"/>
</dbReference>
<protein>
    <recommendedName>
        <fullName evidence="13">O-methylsterigmatocystin oxidoreductase</fullName>
    </recommendedName>
</protein>
<evidence type="ECO:0000256" key="3">
    <source>
        <dbReference type="ARBA" id="ARBA00010617"/>
    </source>
</evidence>
<reference evidence="11" key="1">
    <citation type="submission" date="2021-01" db="EMBL/GenBank/DDBJ databases">
        <authorList>
            <person name="Kaushik A."/>
        </authorList>
    </citation>
    <scope>NUCLEOTIDE SEQUENCE</scope>
    <source>
        <strain evidence="11">AG1-1A</strain>
    </source>
</reference>
<evidence type="ECO:0000256" key="10">
    <source>
        <dbReference type="SAM" id="Phobius"/>
    </source>
</evidence>
<gene>
    <name evidence="11" type="ORF">RDB_LOCUS7</name>
</gene>
<evidence type="ECO:0008006" key="13">
    <source>
        <dbReference type="Google" id="ProtNLM"/>
    </source>
</evidence>
<comment type="cofactor">
    <cofactor evidence="1 9">
        <name>heme</name>
        <dbReference type="ChEBI" id="CHEBI:30413"/>
    </cofactor>
</comment>
<evidence type="ECO:0000256" key="6">
    <source>
        <dbReference type="ARBA" id="ARBA00023002"/>
    </source>
</evidence>
<dbReference type="GO" id="GO:0004497">
    <property type="term" value="F:monooxygenase activity"/>
    <property type="evidence" value="ECO:0007669"/>
    <property type="project" value="UniProtKB-KW"/>
</dbReference>
<keyword evidence="10" id="KW-1133">Transmembrane helix</keyword>
<evidence type="ECO:0000256" key="7">
    <source>
        <dbReference type="ARBA" id="ARBA00023004"/>
    </source>
</evidence>
<keyword evidence="5 9" id="KW-0479">Metal-binding</keyword>
<dbReference type="GO" id="GO:0016705">
    <property type="term" value="F:oxidoreductase activity, acting on paired donors, with incorporation or reduction of molecular oxygen"/>
    <property type="evidence" value="ECO:0007669"/>
    <property type="project" value="InterPro"/>
</dbReference>
<dbReference type="EMBL" id="CAJMWR010000001">
    <property type="protein sequence ID" value="CAE6332841.1"/>
    <property type="molecule type" value="Genomic_DNA"/>
</dbReference>
<accession>A0A8H2ZT87</accession>
<keyword evidence="8" id="KW-0503">Monooxygenase</keyword>
<comment type="similarity">
    <text evidence="3">Belongs to the cytochrome P450 family.</text>
</comment>
<keyword evidence="4 9" id="KW-0349">Heme</keyword>
<dbReference type="SUPFAM" id="SSF48264">
    <property type="entry name" value="Cytochrome P450"/>
    <property type="match status" value="1"/>
</dbReference>
<evidence type="ECO:0000256" key="2">
    <source>
        <dbReference type="ARBA" id="ARBA00005179"/>
    </source>
</evidence>
<dbReference type="Proteomes" id="UP000663840">
    <property type="component" value="Unassembled WGS sequence"/>
</dbReference>
<dbReference type="Gene3D" id="1.10.630.10">
    <property type="entry name" value="Cytochrome P450"/>
    <property type="match status" value="1"/>
</dbReference>
<dbReference type="PRINTS" id="PR00463">
    <property type="entry name" value="EP450I"/>
</dbReference>
<keyword evidence="10" id="KW-0472">Membrane</keyword>
<evidence type="ECO:0000256" key="9">
    <source>
        <dbReference type="PIRSR" id="PIRSR602401-1"/>
    </source>
</evidence>
<feature type="transmembrane region" description="Helical" evidence="10">
    <location>
        <begin position="6"/>
        <end position="26"/>
    </location>
</feature>
<dbReference type="PANTHER" id="PTHR46300">
    <property type="entry name" value="P450, PUTATIVE (EUROFUNG)-RELATED-RELATED"/>
    <property type="match status" value="1"/>
</dbReference>